<dbReference type="GO" id="GO:0003962">
    <property type="term" value="F:cystathionine gamma-synthase activity"/>
    <property type="evidence" value="ECO:0007669"/>
    <property type="project" value="UniProtKB-EC"/>
</dbReference>
<dbReference type="PANTHER" id="PTHR11808:SF15">
    <property type="entry name" value="CYSTATHIONINE GAMMA-LYASE"/>
    <property type="match status" value="1"/>
</dbReference>
<evidence type="ECO:0000256" key="1">
    <source>
        <dbReference type="ARBA" id="ARBA00001933"/>
    </source>
</evidence>
<dbReference type="Gene3D" id="3.40.640.10">
    <property type="entry name" value="Type I PLP-dependent aspartate aminotransferase-like (Major domain)"/>
    <property type="match status" value="1"/>
</dbReference>
<dbReference type="FunFam" id="3.90.1150.10:FF:000008">
    <property type="entry name" value="Cystathionine gamma-synthase"/>
    <property type="match status" value="1"/>
</dbReference>
<dbReference type="GO" id="GO:0030170">
    <property type="term" value="F:pyridoxal phosphate binding"/>
    <property type="evidence" value="ECO:0007669"/>
    <property type="project" value="InterPro"/>
</dbReference>
<dbReference type="PROSITE" id="PS00868">
    <property type="entry name" value="CYS_MET_METAB_PP"/>
    <property type="match status" value="1"/>
</dbReference>
<dbReference type="EC" id="2.5.1.48" evidence="6"/>
<dbReference type="InterPro" id="IPR015422">
    <property type="entry name" value="PyrdxlP-dep_Trfase_small"/>
</dbReference>
<reference evidence="6 7" key="1">
    <citation type="journal article" date="2009" name="PLoS Genet.">
        <title>The complete genome and proteome of Laribacter hongkongensis reveal potential mechanisms for adaptations to different temperatures and habitats.</title>
        <authorList>
            <person name="Woo P.C."/>
            <person name="Lau S.K."/>
            <person name="Tse H."/>
            <person name="Teng J.L."/>
            <person name="Curreem S.O."/>
            <person name="Tsang A.K."/>
            <person name="Fan R.Y."/>
            <person name="Wong G.K."/>
            <person name="Huang Y."/>
            <person name="Loman N.J."/>
            <person name="Snyder L.A."/>
            <person name="Cai J.J."/>
            <person name="Huang J.D."/>
            <person name="Mak W."/>
            <person name="Pallen M.J."/>
            <person name="Lok S."/>
            <person name="Yuen K.Y."/>
        </authorList>
    </citation>
    <scope>NUCLEOTIDE SEQUENCE [LARGE SCALE GENOMIC DNA]</scope>
    <source>
        <strain evidence="6 7">HLHK9</strain>
    </source>
</reference>
<dbReference type="PANTHER" id="PTHR11808">
    <property type="entry name" value="TRANS-SULFURATION ENZYME FAMILY MEMBER"/>
    <property type="match status" value="1"/>
</dbReference>
<dbReference type="HOGENOM" id="CLU_018986_2_0_4"/>
<evidence type="ECO:0000256" key="3">
    <source>
        <dbReference type="ARBA" id="ARBA00022898"/>
    </source>
</evidence>
<evidence type="ECO:0000256" key="4">
    <source>
        <dbReference type="PIRSR" id="PIRSR001434-2"/>
    </source>
</evidence>
<dbReference type="Proteomes" id="UP000002010">
    <property type="component" value="Chromosome"/>
</dbReference>
<dbReference type="InterPro" id="IPR015424">
    <property type="entry name" value="PyrdxlP-dep_Trfase"/>
</dbReference>
<evidence type="ECO:0000256" key="2">
    <source>
        <dbReference type="ARBA" id="ARBA00009077"/>
    </source>
</evidence>
<dbReference type="SUPFAM" id="SSF53383">
    <property type="entry name" value="PLP-dependent transferases"/>
    <property type="match status" value="1"/>
</dbReference>
<comment type="cofactor">
    <cofactor evidence="1 5">
        <name>pyridoxal 5'-phosphate</name>
        <dbReference type="ChEBI" id="CHEBI:597326"/>
    </cofactor>
</comment>
<dbReference type="Pfam" id="PF01053">
    <property type="entry name" value="Cys_Met_Meta_PP"/>
    <property type="match status" value="1"/>
</dbReference>
<dbReference type="CDD" id="cd00614">
    <property type="entry name" value="CGS_like"/>
    <property type="match status" value="1"/>
</dbReference>
<name>C1D4B5_LARHH</name>
<organism evidence="6 7">
    <name type="scientific">Laribacter hongkongensis (strain HLHK9)</name>
    <dbReference type="NCBI Taxonomy" id="557598"/>
    <lineage>
        <taxon>Bacteria</taxon>
        <taxon>Pseudomonadati</taxon>
        <taxon>Pseudomonadota</taxon>
        <taxon>Betaproteobacteria</taxon>
        <taxon>Neisseriales</taxon>
        <taxon>Aquaspirillaceae</taxon>
        <taxon>Laribacter</taxon>
    </lineage>
</organism>
<sequence length="381" mass="40798">MKFATRAIHAGYERDPATHAVMPPVYQTSIFSYDRLGDEQPYSYSRSANPTRAALEANVAALEGMQYGLAFGSGMAAIDAVLRATLVAGDEVIALADCYGGAYRLLTRIYAPAGVTVTFLDLTTRPELLEDAIGERTRLVWLESPTNPLLKLVDLPRVAAICRARGVTTAIDNTFASPYLQNPRDSGIDIVMHSATKYLAGHSDVILGVVCTDNEQLAARLKLVQNSAGAVPGPQDCFLALRGIKTLALRMQRHCDNAMAVAGFLATHPAIDKVIYPGLPTHPQHELASRQMRGFGGVVTIYLKDDSRAAAAQVAERLQWFALGESLGGVESIVNHSATMSHGSMPAGVKQALGIREGMLRLSVGIEDVDDLLADLAQALA</sequence>
<evidence type="ECO:0000256" key="5">
    <source>
        <dbReference type="RuleBase" id="RU362118"/>
    </source>
</evidence>
<gene>
    <name evidence="6" type="primary">metB</name>
    <name evidence="6" type="ordered locus">LHK_00716</name>
</gene>
<dbReference type="eggNOG" id="COG0626">
    <property type="taxonomic scope" value="Bacteria"/>
</dbReference>
<dbReference type="InterPro" id="IPR015421">
    <property type="entry name" value="PyrdxlP-dep_Trfase_major"/>
</dbReference>
<protein>
    <submittedName>
        <fullName evidence="6">MetB</fullName>
        <ecNumber evidence="6">2.5.1.48</ecNumber>
    </submittedName>
</protein>
<feature type="modified residue" description="N6-(pyridoxal phosphate)lysine" evidence="4">
    <location>
        <position position="197"/>
    </location>
</feature>
<accession>C1D4B5</accession>
<keyword evidence="6" id="KW-0808">Transferase</keyword>
<dbReference type="GO" id="GO:0004123">
    <property type="term" value="F:cystathionine gamma-lyase activity"/>
    <property type="evidence" value="ECO:0007669"/>
    <property type="project" value="TreeGrafter"/>
</dbReference>
<dbReference type="GO" id="GO:0005737">
    <property type="term" value="C:cytoplasm"/>
    <property type="evidence" value="ECO:0007669"/>
    <property type="project" value="TreeGrafter"/>
</dbReference>
<evidence type="ECO:0000313" key="7">
    <source>
        <dbReference type="Proteomes" id="UP000002010"/>
    </source>
</evidence>
<dbReference type="InterPro" id="IPR054542">
    <property type="entry name" value="Cys_met_metab_PP"/>
</dbReference>
<keyword evidence="3 4" id="KW-0663">Pyridoxal phosphate</keyword>
<dbReference type="AlphaFoldDB" id="C1D4B5"/>
<dbReference type="STRING" id="557598.LHK_00716"/>
<dbReference type="FunFam" id="3.40.640.10:FF:000009">
    <property type="entry name" value="Cystathionine gamma-synthase homolog"/>
    <property type="match status" value="1"/>
</dbReference>
<dbReference type="GO" id="GO:0019346">
    <property type="term" value="P:transsulfuration"/>
    <property type="evidence" value="ECO:0007669"/>
    <property type="project" value="InterPro"/>
</dbReference>
<dbReference type="Gene3D" id="3.90.1150.10">
    <property type="entry name" value="Aspartate Aminotransferase, domain 1"/>
    <property type="match status" value="1"/>
</dbReference>
<comment type="similarity">
    <text evidence="2 5">Belongs to the trans-sulfuration enzymes family.</text>
</comment>
<dbReference type="KEGG" id="lhk:LHK_00716"/>
<keyword evidence="7" id="KW-1185">Reference proteome</keyword>
<dbReference type="PIRSF" id="PIRSF001434">
    <property type="entry name" value="CGS"/>
    <property type="match status" value="1"/>
</dbReference>
<dbReference type="EMBL" id="CP001154">
    <property type="protein sequence ID" value="ACO73709.1"/>
    <property type="molecule type" value="Genomic_DNA"/>
</dbReference>
<evidence type="ECO:0000313" key="6">
    <source>
        <dbReference type="EMBL" id="ACO73709.1"/>
    </source>
</evidence>
<dbReference type="RefSeq" id="WP_012696201.1">
    <property type="nucleotide sequence ID" value="NC_012559.1"/>
</dbReference>
<dbReference type="InterPro" id="IPR000277">
    <property type="entry name" value="Cys/Met-Metab_PyrdxlP-dep_enz"/>
</dbReference>
<proteinExistence type="inferred from homology"/>
<dbReference type="GO" id="GO:0019343">
    <property type="term" value="P:cysteine biosynthetic process via cystathionine"/>
    <property type="evidence" value="ECO:0007669"/>
    <property type="project" value="TreeGrafter"/>
</dbReference>